<evidence type="ECO:0000313" key="2">
    <source>
        <dbReference type="Proteomes" id="UP000002852"/>
    </source>
</evidence>
<organism evidence="1 2">
    <name type="scientific">Xiphophorus maculatus</name>
    <name type="common">Southern platyfish</name>
    <name type="synonym">Platypoecilus maculatus</name>
    <dbReference type="NCBI Taxonomy" id="8083"/>
    <lineage>
        <taxon>Eukaryota</taxon>
        <taxon>Metazoa</taxon>
        <taxon>Chordata</taxon>
        <taxon>Craniata</taxon>
        <taxon>Vertebrata</taxon>
        <taxon>Euteleostomi</taxon>
        <taxon>Actinopterygii</taxon>
        <taxon>Neopterygii</taxon>
        <taxon>Teleostei</taxon>
        <taxon>Neoteleostei</taxon>
        <taxon>Acanthomorphata</taxon>
        <taxon>Ovalentaria</taxon>
        <taxon>Atherinomorphae</taxon>
        <taxon>Cyprinodontiformes</taxon>
        <taxon>Poeciliidae</taxon>
        <taxon>Poeciliinae</taxon>
        <taxon>Xiphophorus</taxon>
    </lineage>
</organism>
<dbReference type="PANTHER" id="PTHR31635:SF196">
    <property type="entry name" value="REVERSE TRANSCRIPTASE DOMAIN-CONTAINING PROTEIN-RELATED"/>
    <property type="match status" value="1"/>
</dbReference>
<accession>A0A3B5QKK8</accession>
<sequence>MIFLFTTFKRFGFGPVFCTRITILYTAPHASVRTNKVTSSFFPVSRGTRQGCLLSPLLFDIAIEVLTMNLFISQYLLLNLIGKFGQVSGYRLNLSKSVIFPINKKGRQMTFHSLPFIVSKDSFDYLAVCIAYDLFNKNFTKALNKDKTDMEKWSKLPIGRINSVKMTILPKFLYLFQTIPVFIPKKFFKELNKHISRTLTALVFLASAVELPRRKHYPCAQSRDNMGPSLQLKIHKYN</sequence>
<dbReference type="GeneTree" id="ENSGT01150000286946"/>
<protein>
    <submittedName>
        <fullName evidence="1">Uncharacterized protein</fullName>
    </submittedName>
</protein>
<dbReference type="OMA" id="FCTRITI"/>
<dbReference type="AlphaFoldDB" id="A0A3B5QKK8"/>
<reference evidence="2" key="2">
    <citation type="journal article" date="2013" name="Nat. Genet.">
        <title>The genome of the platyfish, Xiphophorus maculatus, provides insights into evolutionary adaptation and several complex traits.</title>
        <authorList>
            <person name="Schartl M."/>
            <person name="Walter R.B."/>
            <person name="Shen Y."/>
            <person name="Garcia T."/>
            <person name="Catchen J."/>
            <person name="Amores A."/>
            <person name="Braasch I."/>
            <person name="Chalopin D."/>
            <person name="Volff J.N."/>
            <person name="Lesch K.P."/>
            <person name="Bisazza A."/>
            <person name="Minx P."/>
            <person name="Hillier L."/>
            <person name="Wilson R.K."/>
            <person name="Fuerstenberg S."/>
            <person name="Boore J."/>
            <person name="Searle S."/>
            <person name="Postlethwait J.H."/>
            <person name="Warren W.C."/>
        </authorList>
    </citation>
    <scope>NUCLEOTIDE SEQUENCE [LARGE SCALE GENOMIC DNA]</scope>
    <source>
        <strain evidence="2">JP 163 A</strain>
    </source>
</reference>
<dbReference type="STRING" id="8083.ENSXMAP00000031082"/>
<reference evidence="2" key="1">
    <citation type="submission" date="2012-01" db="EMBL/GenBank/DDBJ databases">
        <authorList>
            <person name="Walter R."/>
            <person name="Schartl M."/>
            <person name="Warren W."/>
        </authorList>
    </citation>
    <scope>NUCLEOTIDE SEQUENCE [LARGE SCALE GENOMIC DNA]</scope>
    <source>
        <strain evidence="2">JP 163 A</strain>
    </source>
</reference>
<dbReference type="Proteomes" id="UP000002852">
    <property type="component" value="Unassembled WGS sequence"/>
</dbReference>
<reference evidence="1" key="4">
    <citation type="submission" date="2025-09" db="UniProtKB">
        <authorList>
            <consortium name="Ensembl"/>
        </authorList>
    </citation>
    <scope>IDENTIFICATION</scope>
    <source>
        <strain evidence="1">JP 163 A</strain>
    </source>
</reference>
<dbReference type="PANTHER" id="PTHR31635">
    <property type="entry name" value="REVERSE TRANSCRIPTASE DOMAIN-CONTAINING PROTEIN-RELATED"/>
    <property type="match status" value="1"/>
</dbReference>
<keyword evidence="2" id="KW-1185">Reference proteome</keyword>
<name>A0A3B5QKK8_XIPMA</name>
<evidence type="ECO:0000313" key="1">
    <source>
        <dbReference type="Ensembl" id="ENSXMAP00000031082.1"/>
    </source>
</evidence>
<dbReference type="Ensembl" id="ENSXMAT00000022652.1">
    <property type="protein sequence ID" value="ENSXMAP00000031082.1"/>
    <property type="gene ID" value="ENSXMAG00000025896.1"/>
</dbReference>
<dbReference type="InParanoid" id="A0A3B5QKK8"/>
<reference evidence="1" key="3">
    <citation type="submission" date="2025-08" db="UniProtKB">
        <authorList>
            <consortium name="Ensembl"/>
        </authorList>
    </citation>
    <scope>IDENTIFICATION</scope>
    <source>
        <strain evidence="1">JP 163 A</strain>
    </source>
</reference>
<proteinExistence type="predicted"/>